<dbReference type="EMBL" id="BPLR01014974">
    <property type="protein sequence ID" value="GIY72655.1"/>
    <property type="molecule type" value="Genomic_DNA"/>
</dbReference>
<evidence type="ECO:0000313" key="1">
    <source>
        <dbReference type="EMBL" id="GIY72655.1"/>
    </source>
</evidence>
<gene>
    <name evidence="1" type="ORF">CEXT_246181</name>
</gene>
<dbReference type="AlphaFoldDB" id="A0AAV4VQJ6"/>
<reference evidence="1 2" key="1">
    <citation type="submission" date="2021-06" db="EMBL/GenBank/DDBJ databases">
        <title>Caerostris extrusa draft genome.</title>
        <authorList>
            <person name="Kono N."/>
            <person name="Arakawa K."/>
        </authorList>
    </citation>
    <scope>NUCLEOTIDE SEQUENCE [LARGE SCALE GENOMIC DNA]</scope>
</reference>
<accession>A0AAV4VQJ6</accession>
<protein>
    <submittedName>
        <fullName evidence="1">Uncharacterized protein</fullName>
    </submittedName>
</protein>
<comment type="caution">
    <text evidence="1">The sequence shown here is derived from an EMBL/GenBank/DDBJ whole genome shotgun (WGS) entry which is preliminary data.</text>
</comment>
<dbReference type="Proteomes" id="UP001054945">
    <property type="component" value="Unassembled WGS sequence"/>
</dbReference>
<organism evidence="1 2">
    <name type="scientific">Caerostris extrusa</name>
    <name type="common">Bark spider</name>
    <name type="synonym">Caerostris bankana</name>
    <dbReference type="NCBI Taxonomy" id="172846"/>
    <lineage>
        <taxon>Eukaryota</taxon>
        <taxon>Metazoa</taxon>
        <taxon>Ecdysozoa</taxon>
        <taxon>Arthropoda</taxon>
        <taxon>Chelicerata</taxon>
        <taxon>Arachnida</taxon>
        <taxon>Araneae</taxon>
        <taxon>Araneomorphae</taxon>
        <taxon>Entelegynae</taxon>
        <taxon>Araneoidea</taxon>
        <taxon>Araneidae</taxon>
        <taxon>Caerostris</taxon>
    </lineage>
</organism>
<proteinExistence type="predicted"/>
<sequence length="219" mass="25627">MHHPSKNPEEYKQVLCNPILMKRFQKIVKLKEIEQRTRILRQQLQEFHANFVSSYSIAQRVLITSCFLVLDVYKSSAGYLSQVIHSSESSRDRAAFFLILRKNDPYQRYWLCWSLPLCLYCKWLCSCRGVTLRDHKSTCLTVDISGEQFTAKNRLTNRWAFQNLSKLQFPYRGYNSMNNIRAVVKRLYDEKDGGRGQYVAVKGDEIKDFLCLAACQCAK</sequence>
<keyword evidence="2" id="KW-1185">Reference proteome</keyword>
<evidence type="ECO:0000313" key="2">
    <source>
        <dbReference type="Proteomes" id="UP001054945"/>
    </source>
</evidence>
<name>A0AAV4VQJ6_CAEEX</name>